<name>A0ABQ9HHK9_9NEOP</name>
<comment type="caution">
    <text evidence="1">The sequence shown here is derived from an EMBL/GenBank/DDBJ whole genome shotgun (WGS) entry which is preliminary data.</text>
</comment>
<evidence type="ECO:0000313" key="2">
    <source>
        <dbReference type="Proteomes" id="UP001159363"/>
    </source>
</evidence>
<protein>
    <submittedName>
        <fullName evidence="1">Uncharacterized protein</fullName>
    </submittedName>
</protein>
<gene>
    <name evidence="1" type="ORF">PR048_015573</name>
</gene>
<accession>A0ABQ9HHK9</accession>
<sequence length="448" mass="50571">MEWLQEEWRRIPVDVLQTLVESIPEWLLLKPQEVAVRDSNGVATTEQTLRTEPTYLGYLPLLRPRNTGSMWTITVTRIKCAIALKCKAMNWRAVFPAFTHSATSVGKLRHRNGLCYDTTLRCTSCVKLGAVTEIAESVHWKSQNKGIVRADLRMALTASSRLTSANFFHRSKYDYADFGTRVSGVGFRFGRTPCCYFTHFSGTAATERFNCSPPTKAHWVQSGISQVGIVPDDVSGQRVFSGISRFSRTCILVLATTYSYHFTLIGSHDFVVKSRQNISTSQKQFSHIHKTPYDRVKRCQEHTQLKTCSAAQSSFLFNTLHCPACLELERRYRWLVCLPLTWTSRVRFPTESLPDFHTWESCRAVPLAGEFSQGSPVCPALAAPYLASLSLALPTSILRTAQISSLTRSAVSKMFASDGYIGNYSRALHWTLPKTFIDKMIWLLLQVL</sequence>
<organism evidence="1 2">
    <name type="scientific">Dryococelus australis</name>
    <dbReference type="NCBI Taxonomy" id="614101"/>
    <lineage>
        <taxon>Eukaryota</taxon>
        <taxon>Metazoa</taxon>
        <taxon>Ecdysozoa</taxon>
        <taxon>Arthropoda</taxon>
        <taxon>Hexapoda</taxon>
        <taxon>Insecta</taxon>
        <taxon>Pterygota</taxon>
        <taxon>Neoptera</taxon>
        <taxon>Polyneoptera</taxon>
        <taxon>Phasmatodea</taxon>
        <taxon>Verophasmatodea</taxon>
        <taxon>Anareolatae</taxon>
        <taxon>Phasmatidae</taxon>
        <taxon>Eurycanthinae</taxon>
        <taxon>Dryococelus</taxon>
    </lineage>
</organism>
<evidence type="ECO:0000313" key="1">
    <source>
        <dbReference type="EMBL" id="KAJ8883719.1"/>
    </source>
</evidence>
<keyword evidence="2" id="KW-1185">Reference proteome</keyword>
<proteinExistence type="predicted"/>
<dbReference type="EMBL" id="JARBHB010000005">
    <property type="protein sequence ID" value="KAJ8883719.1"/>
    <property type="molecule type" value="Genomic_DNA"/>
</dbReference>
<dbReference type="Proteomes" id="UP001159363">
    <property type="component" value="Chromosome 4"/>
</dbReference>
<reference evidence="1 2" key="1">
    <citation type="submission" date="2023-02" db="EMBL/GenBank/DDBJ databases">
        <title>LHISI_Scaffold_Assembly.</title>
        <authorList>
            <person name="Stuart O.P."/>
            <person name="Cleave R."/>
            <person name="Magrath M.J.L."/>
            <person name="Mikheyev A.S."/>
        </authorList>
    </citation>
    <scope>NUCLEOTIDE SEQUENCE [LARGE SCALE GENOMIC DNA]</scope>
    <source>
        <strain evidence="1">Daus_M_001</strain>
        <tissue evidence="1">Leg muscle</tissue>
    </source>
</reference>